<dbReference type="InterPro" id="IPR000700">
    <property type="entry name" value="PAS-assoc_C"/>
</dbReference>
<dbReference type="PROSITE" id="PS50112">
    <property type="entry name" value="PAS"/>
    <property type="match status" value="3"/>
</dbReference>
<dbReference type="InterPro" id="IPR035965">
    <property type="entry name" value="PAS-like_dom_sf"/>
</dbReference>
<dbReference type="SUPFAM" id="SSF141868">
    <property type="entry name" value="EAL domain-like"/>
    <property type="match status" value="1"/>
</dbReference>
<feature type="domain" description="PAS" evidence="2">
    <location>
        <begin position="640"/>
        <end position="710"/>
    </location>
</feature>
<dbReference type="Gene3D" id="3.30.70.270">
    <property type="match status" value="1"/>
</dbReference>
<gene>
    <name evidence="6" type="ORF">HNI00_20365</name>
</gene>
<evidence type="ECO:0000313" key="6">
    <source>
        <dbReference type="EMBL" id="WOB45227.1"/>
    </source>
</evidence>
<dbReference type="PANTHER" id="PTHR44757">
    <property type="entry name" value="DIGUANYLATE CYCLASE DGCP"/>
    <property type="match status" value="1"/>
</dbReference>
<organism evidence="6">
    <name type="scientific">Thermoleptolyngbya oregonensis NK1-22</name>
    <dbReference type="NCBI Taxonomy" id="2547457"/>
    <lineage>
        <taxon>Bacteria</taxon>
        <taxon>Bacillati</taxon>
        <taxon>Cyanobacteriota</taxon>
        <taxon>Cyanophyceae</taxon>
        <taxon>Oculatellales</taxon>
        <taxon>Oculatellaceae</taxon>
        <taxon>Thermoleptolyngbya</taxon>
    </lineage>
</organism>
<accession>A0AA96Y5I0</accession>
<dbReference type="InterPro" id="IPR001633">
    <property type="entry name" value="EAL_dom"/>
</dbReference>
<dbReference type="SMART" id="SM00267">
    <property type="entry name" value="GGDEF"/>
    <property type="match status" value="1"/>
</dbReference>
<feature type="domain" description="PAS" evidence="2">
    <location>
        <begin position="199"/>
        <end position="269"/>
    </location>
</feature>
<feature type="domain" description="PAC" evidence="3">
    <location>
        <begin position="581"/>
        <end position="632"/>
    </location>
</feature>
<dbReference type="PROSITE" id="PS50113">
    <property type="entry name" value="PAC"/>
    <property type="match status" value="2"/>
</dbReference>
<protein>
    <submittedName>
        <fullName evidence="6">EAL domain-containing protein</fullName>
    </submittedName>
</protein>
<dbReference type="InterPro" id="IPR029787">
    <property type="entry name" value="Nucleotide_cyclase"/>
</dbReference>
<name>A0AA96Y5I0_9CYAN</name>
<dbReference type="InterPro" id="IPR043128">
    <property type="entry name" value="Rev_trsase/Diguanyl_cyclase"/>
</dbReference>
<feature type="domain" description="EAL" evidence="4">
    <location>
        <begin position="940"/>
        <end position="1196"/>
    </location>
</feature>
<dbReference type="InterPro" id="IPR003018">
    <property type="entry name" value="GAF"/>
</dbReference>
<dbReference type="NCBIfam" id="TIGR00229">
    <property type="entry name" value="sensory_box"/>
    <property type="match status" value="2"/>
</dbReference>
<dbReference type="InterPro" id="IPR029016">
    <property type="entry name" value="GAF-like_dom_sf"/>
</dbReference>
<dbReference type="Gene3D" id="3.20.20.450">
    <property type="entry name" value="EAL domain"/>
    <property type="match status" value="1"/>
</dbReference>
<dbReference type="CDD" id="cd00130">
    <property type="entry name" value="PAS"/>
    <property type="match status" value="3"/>
</dbReference>
<dbReference type="CDD" id="cd01948">
    <property type="entry name" value="EAL"/>
    <property type="match status" value="1"/>
</dbReference>
<dbReference type="Gene3D" id="3.30.450.20">
    <property type="entry name" value="PAS domain"/>
    <property type="match status" value="4"/>
</dbReference>
<dbReference type="SUPFAM" id="SSF55073">
    <property type="entry name" value="Nucleotide cyclase"/>
    <property type="match status" value="1"/>
</dbReference>
<feature type="domain" description="PAC" evidence="3">
    <location>
        <begin position="713"/>
        <end position="765"/>
    </location>
</feature>
<dbReference type="KEGG" id="tog:HNI00_20365"/>
<dbReference type="SMART" id="SM00091">
    <property type="entry name" value="PAS"/>
    <property type="match status" value="4"/>
</dbReference>
<feature type="region of interest" description="Disordered" evidence="1">
    <location>
        <begin position="76"/>
        <end position="99"/>
    </location>
</feature>
<dbReference type="SMART" id="SM00065">
    <property type="entry name" value="GAF"/>
    <property type="match status" value="1"/>
</dbReference>
<evidence type="ECO:0000256" key="1">
    <source>
        <dbReference type="SAM" id="MobiDB-lite"/>
    </source>
</evidence>
<dbReference type="Gene3D" id="3.30.450.40">
    <property type="match status" value="1"/>
</dbReference>
<evidence type="ECO:0000259" key="4">
    <source>
        <dbReference type="PROSITE" id="PS50883"/>
    </source>
</evidence>
<dbReference type="RefSeq" id="WP_316788967.1">
    <property type="nucleotide sequence ID" value="NZ_CP053540.1"/>
</dbReference>
<feature type="region of interest" description="Disordered" evidence="1">
    <location>
        <begin position="180"/>
        <end position="202"/>
    </location>
</feature>
<dbReference type="AlphaFoldDB" id="A0AA96Y5I0"/>
<feature type="compositionally biased region" description="Basic and acidic residues" evidence="1">
    <location>
        <begin position="186"/>
        <end position="195"/>
    </location>
</feature>
<dbReference type="InterPro" id="IPR013655">
    <property type="entry name" value="PAS_fold_3"/>
</dbReference>
<dbReference type="EMBL" id="CP053540">
    <property type="protein sequence ID" value="WOB45227.1"/>
    <property type="molecule type" value="Genomic_DNA"/>
</dbReference>
<dbReference type="CDD" id="cd01949">
    <property type="entry name" value="GGDEF"/>
    <property type="match status" value="1"/>
</dbReference>
<evidence type="ECO:0000259" key="3">
    <source>
        <dbReference type="PROSITE" id="PS50113"/>
    </source>
</evidence>
<dbReference type="InterPro" id="IPR035919">
    <property type="entry name" value="EAL_sf"/>
</dbReference>
<reference evidence="6" key="1">
    <citation type="submission" date="2020-05" db="EMBL/GenBank/DDBJ databases">
        <authorList>
            <person name="Zhu T."/>
            <person name="Keshari N."/>
            <person name="Lu X."/>
        </authorList>
    </citation>
    <scope>NUCLEOTIDE SEQUENCE</scope>
    <source>
        <strain evidence="6">NK1-22</strain>
    </source>
</reference>
<feature type="domain" description="GGDEF" evidence="5">
    <location>
        <begin position="798"/>
        <end position="931"/>
    </location>
</feature>
<dbReference type="Pfam" id="PF00990">
    <property type="entry name" value="GGDEF"/>
    <property type="match status" value="1"/>
</dbReference>
<dbReference type="SUPFAM" id="SSF55785">
    <property type="entry name" value="PYP-like sensor domain (PAS domain)"/>
    <property type="match status" value="4"/>
</dbReference>
<dbReference type="PROSITE" id="PS50887">
    <property type="entry name" value="GGDEF"/>
    <property type="match status" value="1"/>
</dbReference>
<dbReference type="PANTHER" id="PTHR44757:SF2">
    <property type="entry name" value="BIOFILM ARCHITECTURE MAINTENANCE PROTEIN MBAA"/>
    <property type="match status" value="1"/>
</dbReference>
<dbReference type="Pfam" id="PF08448">
    <property type="entry name" value="PAS_4"/>
    <property type="match status" value="1"/>
</dbReference>
<dbReference type="Pfam" id="PF01590">
    <property type="entry name" value="GAF"/>
    <property type="match status" value="1"/>
</dbReference>
<dbReference type="SMART" id="SM00052">
    <property type="entry name" value="EAL"/>
    <property type="match status" value="1"/>
</dbReference>
<dbReference type="PROSITE" id="PS50883">
    <property type="entry name" value="EAL"/>
    <property type="match status" value="1"/>
</dbReference>
<dbReference type="Pfam" id="PF08447">
    <property type="entry name" value="PAS_3"/>
    <property type="match status" value="2"/>
</dbReference>
<proteinExistence type="predicted"/>
<dbReference type="SMART" id="SM00086">
    <property type="entry name" value="PAC"/>
    <property type="match status" value="4"/>
</dbReference>
<dbReference type="Pfam" id="PF00563">
    <property type="entry name" value="EAL"/>
    <property type="match status" value="1"/>
</dbReference>
<dbReference type="Pfam" id="PF13426">
    <property type="entry name" value="PAS_9"/>
    <property type="match status" value="1"/>
</dbReference>
<dbReference type="InterPro" id="IPR001610">
    <property type="entry name" value="PAC"/>
</dbReference>
<dbReference type="InterPro" id="IPR000014">
    <property type="entry name" value="PAS"/>
</dbReference>
<dbReference type="InterPro" id="IPR052155">
    <property type="entry name" value="Biofilm_reg_signaling"/>
</dbReference>
<evidence type="ECO:0000259" key="2">
    <source>
        <dbReference type="PROSITE" id="PS50112"/>
    </source>
</evidence>
<dbReference type="SUPFAM" id="SSF55781">
    <property type="entry name" value="GAF domain-like"/>
    <property type="match status" value="1"/>
</dbReference>
<sequence>MENHSSADYEQVSPADWNRTPASVKRWIAALQQECANRLERESRLLQFLDAAPIGIAAYDATGQLVYINPSGRRVLGQDNDTNEDTHKLENSPAPPLEASPIYRAGTQIRYPVEQLPTTQALRGVAAAADDLEVRWGDRTIFLEVQATPIFDAQGNVTYAIATLQDISPQKRRNIEQQIIENTRLQSDRRSDQQSDRPSNQRYRQVIQAQTDLILRSTPDTRITFANDSLCATLGLLLEEVVGQRWSSFVPAEDLDAIYRKIAALTPTHPTFENINRDQRPNHQIGWTQWVNVGIFDEQGVLVEIQSVGRDITELQTQIQREQALNHVFQAIRNSLDLDTIFATATAETARLLQDLDCYVVQYLPKQGVWKHVAAYRHDAAQPSTLGLEISDAGNPFASRLKQFQVVQVNDATVVEDTINRDLAQIVPGAWLLIPLSVDGKLWGSFTIVADGRSLVWSEDQLQLAQAVAHQLEIAIQQANLYQQAQIELTERRRIEAALRESEARFQNMAANVPGAIFQYLLRPDGSDAVVYMSPGCLRLWEVDAQAVVEDATVLWQMIDPEDLPAMQASVVESARTLQPWSWAWRITTPSGRKKWLEAAGRPTRYANGDIIWDTLILDVTERQTALAQIQQSELALRDSEARYRLLAENTSDLVCLHQPSGHYSYVSPSCEGLLGYRYDEMLGRLPQQFVHPEEGDRLAQALEIAANSGKAGPVTYRMRHRAGHYVWFETLIKSIVDGTGTVVQLQTTSRDVTERVRIQRQLEYAAVHDALTGLPNRKLLMERLEAAIARAKSAGDYQFAVIFLDLDRFKVINDSLGHLAGDQLLVAIAQILQSTLKPSDLAARLGGDEFIILLEEIPQIQAAIDATAELFLALQTPLLLEGREIYTTASAGIVLGTSAYDQASHLLRDADIAMYRAKQKGKACYEIFDIQMHAQALRRLHLENDLRQAIAAEEFVLHYQPTVDLNTGALVGFESLIRWQHPTQGLKFPADFITTAEEIGLITAIDLWALQTACRQLASWQQVFPQCSQMKVGVNLSVQDLKDGGLIDEIDRALARSGLKPACLMLEITESMLVEDAEAAIRLLEQIKARGIHISIDDFGTGYSSLSYLHRLPVDSLKVDRSFVSQVEVDPRNHQIVETIAALSQQLGLGAIAEGIETHTQLQLLQRLGYQLGQGYLFSRALTSEAAAALLAQETNLLDNQPGEA</sequence>
<dbReference type="InterPro" id="IPR013656">
    <property type="entry name" value="PAS_4"/>
</dbReference>
<dbReference type="InterPro" id="IPR000160">
    <property type="entry name" value="GGDEF_dom"/>
</dbReference>
<dbReference type="NCBIfam" id="TIGR00254">
    <property type="entry name" value="GGDEF"/>
    <property type="match status" value="1"/>
</dbReference>
<feature type="domain" description="PAS" evidence="2">
    <location>
        <begin position="41"/>
        <end position="77"/>
    </location>
</feature>
<evidence type="ECO:0000259" key="5">
    <source>
        <dbReference type="PROSITE" id="PS50887"/>
    </source>
</evidence>